<dbReference type="AlphaFoldDB" id="A0A542E681"/>
<sequence length="346" mass="36048">MSVGPTGHRTACSRYVVGGYTDGPGQGVGVLHLEGGRPVRAAVVAEAQNPSWVLVGPSADVVYAALEREDGAVAAWRVAPDGDGPWPALGEERASGGSSPCHLALTADGRHLLVANYGDGSVAVLPVAEDGSLGERTDLVRHEGPTGPNAERQDGPHAHQCVVTPTGHVLVCDLGLDAVVGYELSPDGRLTEVARSRLSPGSGPRHLALSPDGATAWVACELTSTVVTCDVDGARLTPRSSVSTRAPHLRLDNLAASILVTDDGSRVLVSNRGDDTIAVFDVETGLLRRDTILDCSGHWPRAITWGPDGELLVAAERSDIVVRIDPEDGRPSVVRWPSPTCLAPLA</sequence>
<dbReference type="InterPro" id="IPR015943">
    <property type="entry name" value="WD40/YVTN_repeat-like_dom_sf"/>
</dbReference>
<dbReference type="EMBL" id="VFMN01000001">
    <property type="protein sequence ID" value="TQJ10828.1"/>
    <property type="molecule type" value="Genomic_DNA"/>
</dbReference>
<dbReference type="Proteomes" id="UP000317893">
    <property type="component" value="Unassembled WGS sequence"/>
</dbReference>
<evidence type="ECO:0000256" key="1">
    <source>
        <dbReference type="ARBA" id="ARBA00005564"/>
    </source>
</evidence>
<dbReference type="InterPro" id="IPR050282">
    <property type="entry name" value="Cycloisomerase_2"/>
</dbReference>
<gene>
    <name evidence="2" type="ORF">FB458_3969</name>
</gene>
<dbReference type="InterPro" id="IPR019405">
    <property type="entry name" value="Lactonase_7-beta_prop"/>
</dbReference>
<dbReference type="PANTHER" id="PTHR30344:SF1">
    <property type="entry name" value="6-PHOSPHOGLUCONOLACTONASE"/>
    <property type="match status" value="1"/>
</dbReference>
<dbReference type="Pfam" id="PF10282">
    <property type="entry name" value="Lactonase"/>
    <property type="match status" value="1"/>
</dbReference>
<accession>A0A542E681</accession>
<dbReference type="SUPFAM" id="SSF51004">
    <property type="entry name" value="C-terminal (heme d1) domain of cytochrome cd1-nitrite reductase"/>
    <property type="match status" value="1"/>
</dbReference>
<comment type="similarity">
    <text evidence="1">Belongs to the cycloisomerase 2 family.</text>
</comment>
<evidence type="ECO:0000313" key="2">
    <source>
        <dbReference type="EMBL" id="TQJ10828.1"/>
    </source>
</evidence>
<keyword evidence="3" id="KW-1185">Reference proteome</keyword>
<dbReference type="GO" id="GO:0017057">
    <property type="term" value="F:6-phosphogluconolactonase activity"/>
    <property type="evidence" value="ECO:0007669"/>
    <property type="project" value="TreeGrafter"/>
</dbReference>
<dbReference type="GO" id="GO:0005829">
    <property type="term" value="C:cytosol"/>
    <property type="evidence" value="ECO:0007669"/>
    <property type="project" value="TreeGrafter"/>
</dbReference>
<dbReference type="Gene3D" id="2.130.10.10">
    <property type="entry name" value="YVTN repeat-like/Quinoprotein amine dehydrogenase"/>
    <property type="match status" value="1"/>
</dbReference>
<dbReference type="InterPro" id="IPR011048">
    <property type="entry name" value="Haem_d1_sf"/>
</dbReference>
<organism evidence="2 3">
    <name type="scientific">Lapillicoccus jejuensis</name>
    <dbReference type="NCBI Taxonomy" id="402171"/>
    <lineage>
        <taxon>Bacteria</taxon>
        <taxon>Bacillati</taxon>
        <taxon>Actinomycetota</taxon>
        <taxon>Actinomycetes</taxon>
        <taxon>Micrococcales</taxon>
        <taxon>Intrasporangiaceae</taxon>
        <taxon>Lapillicoccus</taxon>
    </lineage>
</organism>
<protein>
    <submittedName>
        <fullName evidence="2">6-phosphogluconolactonase</fullName>
    </submittedName>
</protein>
<dbReference type="OrthoDB" id="9790815at2"/>
<evidence type="ECO:0000313" key="3">
    <source>
        <dbReference type="Proteomes" id="UP000317893"/>
    </source>
</evidence>
<reference evidence="2 3" key="1">
    <citation type="submission" date="2019-06" db="EMBL/GenBank/DDBJ databases">
        <title>Sequencing the genomes of 1000 actinobacteria strains.</title>
        <authorList>
            <person name="Klenk H.-P."/>
        </authorList>
    </citation>
    <scope>NUCLEOTIDE SEQUENCE [LARGE SCALE GENOMIC DNA]</scope>
    <source>
        <strain evidence="2 3">DSM 18607</strain>
    </source>
</reference>
<dbReference type="RefSeq" id="WP_141849998.1">
    <property type="nucleotide sequence ID" value="NZ_BAAAPR010000010.1"/>
</dbReference>
<comment type="caution">
    <text evidence="2">The sequence shown here is derived from an EMBL/GenBank/DDBJ whole genome shotgun (WGS) entry which is preliminary data.</text>
</comment>
<name>A0A542E681_9MICO</name>
<proteinExistence type="inferred from homology"/>
<dbReference type="PANTHER" id="PTHR30344">
    <property type="entry name" value="6-PHOSPHOGLUCONOLACTONASE-RELATED"/>
    <property type="match status" value="1"/>
</dbReference>